<dbReference type="SUPFAM" id="SSF109635">
    <property type="entry name" value="DnaK suppressor protein DksA, alpha-hairpin domain"/>
    <property type="match status" value="1"/>
</dbReference>
<dbReference type="InterPro" id="IPR037187">
    <property type="entry name" value="DnaK_N"/>
</dbReference>
<keyword evidence="2" id="KW-0863">Zinc-finger</keyword>
<dbReference type="Pfam" id="PF01258">
    <property type="entry name" value="zf-dskA_traR"/>
    <property type="match status" value="1"/>
</dbReference>
<dbReference type="STRING" id="112903.SAMN04490178_101107"/>
<name>A0A1H8NIA1_9FIRM</name>
<sequence>MNESERQKYKTRLLQEKERLGSQISRLAEAETSKAMSDSIGELSMYDNHPADIGDELFERSKDMALRENEELLLAEVETALKKLAVGNYGICDACGQEITRERLNAIPWASKCLLCQQEADHPDSTPRPLEEEVLEPPFQRTFLDQTEFNGFDGEDALQAVMKFGSSDTPQDIPGTDDYQALFPNSNEHQGLVEKTDAIPNQTTGKRK</sequence>
<keyword evidence="3" id="KW-0862">Zinc</keyword>
<dbReference type="GO" id="GO:0008270">
    <property type="term" value="F:zinc ion binding"/>
    <property type="evidence" value="ECO:0007669"/>
    <property type="project" value="UniProtKB-KW"/>
</dbReference>
<evidence type="ECO:0000313" key="8">
    <source>
        <dbReference type="Proteomes" id="UP000198847"/>
    </source>
</evidence>
<dbReference type="PROSITE" id="PS01102">
    <property type="entry name" value="ZF_DKSA_1"/>
    <property type="match status" value="1"/>
</dbReference>
<accession>A0A1H8NIA1</accession>
<keyword evidence="1" id="KW-0479">Metal-binding</keyword>
<dbReference type="AlphaFoldDB" id="A0A1H8NIA1"/>
<dbReference type="OrthoDB" id="9811543at2"/>
<feature type="zinc finger region" description="dksA C4-type" evidence="4">
    <location>
        <begin position="92"/>
        <end position="116"/>
    </location>
</feature>
<dbReference type="RefSeq" id="WP_091743439.1">
    <property type="nucleotide sequence ID" value="NZ_FODY01000001.1"/>
</dbReference>
<evidence type="ECO:0000256" key="3">
    <source>
        <dbReference type="ARBA" id="ARBA00022833"/>
    </source>
</evidence>
<dbReference type="Gene3D" id="1.20.120.910">
    <property type="entry name" value="DksA, coiled-coil domain"/>
    <property type="match status" value="1"/>
</dbReference>
<evidence type="ECO:0000259" key="6">
    <source>
        <dbReference type="Pfam" id="PF01258"/>
    </source>
</evidence>
<proteinExistence type="predicted"/>
<feature type="region of interest" description="Disordered" evidence="5">
    <location>
        <begin position="165"/>
        <end position="208"/>
    </location>
</feature>
<reference evidence="7 8" key="1">
    <citation type="submission" date="2016-10" db="EMBL/GenBank/DDBJ databases">
        <authorList>
            <person name="de Groot N.N."/>
        </authorList>
    </citation>
    <scope>NUCLEOTIDE SEQUENCE [LARGE SCALE GENOMIC DNA]</scope>
    <source>
        <strain evidence="7 8">DSM 13305</strain>
    </source>
</reference>
<feature type="domain" description="Zinc finger DksA/TraR C4-type" evidence="6">
    <location>
        <begin position="87"/>
        <end position="121"/>
    </location>
</feature>
<dbReference type="Proteomes" id="UP000198847">
    <property type="component" value="Unassembled WGS sequence"/>
</dbReference>
<organism evidence="7 8">
    <name type="scientific">Propionispora vibrioides</name>
    <dbReference type="NCBI Taxonomy" id="112903"/>
    <lineage>
        <taxon>Bacteria</taxon>
        <taxon>Bacillati</taxon>
        <taxon>Bacillota</taxon>
        <taxon>Negativicutes</taxon>
        <taxon>Selenomonadales</taxon>
        <taxon>Sporomusaceae</taxon>
        <taxon>Propionispora</taxon>
    </lineage>
</organism>
<evidence type="ECO:0000256" key="2">
    <source>
        <dbReference type="ARBA" id="ARBA00022771"/>
    </source>
</evidence>
<dbReference type="InterPro" id="IPR020458">
    <property type="entry name" value="Znf_DskA_TraR_CS"/>
</dbReference>
<evidence type="ECO:0000256" key="5">
    <source>
        <dbReference type="SAM" id="MobiDB-lite"/>
    </source>
</evidence>
<keyword evidence="8" id="KW-1185">Reference proteome</keyword>
<evidence type="ECO:0000256" key="1">
    <source>
        <dbReference type="ARBA" id="ARBA00022723"/>
    </source>
</evidence>
<dbReference type="PANTHER" id="PTHR33823">
    <property type="entry name" value="RNA POLYMERASE-BINDING TRANSCRIPTION FACTOR DKSA-RELATED"/>
    <property type="match status" value="1"/>
</dbReference>
<dbReference type="PANTHER" id="PTHR33823:SF4">
    <property type="entry name" value="GENERAL STRESS PROTEIN 16O"/>
    <property type="match status" value="1"/>
</dbReference>
<dbReference type="EMBL" id="FODY01000001">
    <property type="protein sequence ID" value="SEO29286.1"/>
    <property type="molecule type" value="Genomic_DNA"/>
</dbReference>
<evidence type="ECO:0000256" key="4">
    <source>
        <dbReference type="PROSITE-ProRule" id="PRU00510"/>
    </source>
</evidence>
<dbReference type="PROSITE" id="PS51128">
    <property type="entry name" value="ZF_DKSA_2"/>
    <property type="match status" value="1"/>
</dbReference>
<feature type="compositionally biased region" description="Polar residues" evidence="5">
    <location>
        <begin position="199"/>
        <end position="208"/>
    </location>
</feature>
<protein>
    <submittedName>
        <fullName evidence="7">Regulatory protein, yteA family</fullName>
    </submittedName>
</protein>
<evidence type="ECO:0000313" key="7">
    <source>
        <dbReference type="EMBL" id="SEO29286.1"/>
    </source>
</evidence>
<dbReference type="InterPro" id="IPR000962">
    <property type="entry name" value="Znf_DskA_TraR"/>
</dbReference>
<dbReference type="InterPro" id="IPR014240">
    <property type="entry name" value="YteA"/>
</dbReference>
<dbReference type="NCBIfam" id="TIGR02890">
    <property type="entry name" value="bacill_yteA"/>
    <property type="match status" value="1"/>
</dbReference>
<gene>
    <name evidence="7" type="ORF">SAMN04490178_101107</name>
</gene>
<dbReference type="SUPFAM" id="SSF57716">
    <property type="entry name" value="Glucocorticoid receptor-like (DNA-binding domain)"/>
    <property type="match status" value="1"/>
</dbReference>